<keyword evidence="6" id="KW-1185">Reference proteome</keyword>
<name>A0A1G6QUM8_9BURK</name>
<dbReference type="RefSeq" id="WP_091997821.1">
    <property type="nucleotide sequence ID" value="NZ_FMYQ01000012.1"/>
</dbReference>
<reference evidence="6" key="1">
    <citation type="submission" date="2016-09" db="EMBL/GenBank/DDBJ databases">
        <authorList>
            <person name="Varghese N."/>
            <person name="Submissions S."/>
        </authorList>
    </citation>
    <scope>NUCLEOTIDE SEQUENCE [LARGE SCALE GENOMIC DNA]</scope>
    <source>
        <strain evidence="6">TNe-862</strain>
    </source>
</reference>
<dbReference type="STRING" id="416944.SAMN05421548_112121"/>
<dbReference type="GO" id="GO:0010181">
    <property type="term" value="F:FMN binding"/>
    <property type="evidence" value="ECO:0007669"/>
    <property type="project" value="InterPro"/>
</dbReference>
<evidence type="ECO:0000313" key="6">
    <source>
        <dbReference type="Proteomes" id="UP000198908"/>
    </source>
</evidence>
<dbReference type="Gene3D" id="3.20.20.70">
    <property type="entry name" value="Aldolase class I"/>
    <property type="match status" value="1"/>
</dbReference>
<dbReference type="GO" id="GO:0005829">
    <property type="term" value="C:cytosol"/>
    <property type="evidence" value="ECO:0007669"/>
    <property type="project" value="TreeGrafter"/>
</dbReference>
<dbReference type="Proteomes" id="UP000198908">
    <property type="component" value="Unassembled WGS sequence"/>
</dbReference>
<comment type="cofactor">
    <cofactor evidence="1">
        <name>FMN</name>
        <dbReference type="ChEBI" id="CHEBI:58210"/>
    </cofactor>
</comment>
<evidence type="ECO:0000256" key="3">
    <source>
        <dbReference type="ARBA" id="ARBA00023002"/>
    </source>
</evidence>
<dbReference type="InterPro" id="IPR013785">
    <property type="entry name" value="Aldolase_TIM"/>
</dbReference>
<protein>
    <submittedName>
        <fullName evidence="5">N-ethylmaleimide reductase</fullName>
    </submittedName>
</protein>
<evidence type="ECO:0000259" key="4">
    <source>
        <dbReference type="Pfam" id="PF00724"/>
    </source>
</evidence>
<dbReference type="Pfam" id="PF00724">
    <property type="entry name" value="Oxidored_FMN"/>
    <property type="match status" value="1"/>
</dbReference>
<dbReference type="AlphaFoldDB" id="A0A1G6QUM8"/>
<dbReference type="SUPFAM" id="SSF51395">
    <property type="entry name" value="FMN-linked oxidoreductases"/>
    <property type="match status" value="1"/>
</dbReference>
<dbReference type="PANTHER" id="PTHR22893">
    <property type="entry name" value="NADH OXIDOREDUCTASE-RELATED"/>
    <property type="match status" value="1"/>
</dbReference>
<comment type="similarity">
    <text evidence="2">Belongs to the NADH:flavin oxidoreductase/NADH oxidase family.</text>
</comment>
<accession>A0A1G6QUM8</accession>
<dbReference type="OrthoDB" id="8985337at2"/>
<feature type="domain" description="NADH:flavin oxidoreductase/NADH oxidase N-terminal" evidence="4">
    <location>
        <begin position="18"/>
        <end position="351"/>
    </location>
</feature>
<evidence type="ECO:0000256" key="2">
    <source>
        <dbReference type="ARBA" id="ARBA00005979"/>
    </source>
</evidence>
<evidence type="ECO:0000256" key="1">
    <source>
        <dbReference type="ARBA" id="ARBA00001917"/>
    </source>
</evidence>
<dbReference type="EMBL" id="FMYQ01000012">
    <property type="protein sequence ID" value="SDC96078.1"/>
    <property type="molecule type" value="Genomic_DNA"/>
</dbReference>
<keyword evidence="3" id="KW-0560">Oxidoreductase</keyword>
<dbReference type="InterPro" id="IPR045247">
    <property type="entry name" value="Oye-like"/>
</dbReference>
<dbReference type="PANTHER" id="PTHR22893:SF91">
    <property type="entry name" value="NADPH DEHYDROGENASE 2-RELATED"/>
    <property type="match status" value="1"/>
</dbReference>
<dbReference type="FunFam" id="3.20.20.70:FF:000059">
    <property type="entry name" value="N-ethylmaleimide reductase, FMN-linked"/>
    <property type="match status" value="1"/>
</dbReference>
<gene>
    <name evidence="5" type="ORF">SAMN05421548_112121</name>
</gene>
<organism evidence="5 6">
    <name type="scientific">Paraburkholderia lycopersici</name>
    <dbReference type="NCBI Taxonomy" id="416944"/>
    <lineage>
        <taxon>Bacteria</taxon>
        <taxon>Pseudomonadati</taxon>
        <taxon>Pseudomonadota</taxon>
        <taxon>Betaproteobacteria</taxon>
        <taxon>Burkholderiales</taxon>
        <taxon>Burkholderiaceae</taxon>
        <taxon>Paraburkholderia</taxon>
    </lineage>
</organism>
<dbReference type="GO" id="GO:0016628">
    <property type="term" value="F:oxidoreductase activity, acting on the CH-CH group of donors, NAD or NADP as acceptor"/>
    <property type="evidence" value="ECO:0007669"/>
    <property type="project" value="UniProtKB-ARBA"/>
</dbReference>
<dbReference type="InterPro" id="IPR001155">
    <property type="entry name" value="OxRdtase_FMN_N"/>
</dbReference>
<dbReference type="CDD" id="cd02933">
    <property type="entry name" value="OYE_like_FMN"/>
    <property type="match status" value="1"/>
</dbReference>
<proteinExistence type="inferred from homology"/>
<evidence type="ECO:0000313" key="5">
    <source>
        <dbReference type="EMBL" id="SDC96078.1"/>
    </source>
</evidence>
<sequence>MSPANPSSSSLATRERGSLFEPVQLGAITLANRIVMAPLTRCRALPGGVPGPLIAEHYAQRASAGLIITEGVNISPSARGYDLTPGLYTDEQAEGWRRVTQAVHARGGRIFPQLWHVGRISHPDLQPGGALPVAPSAIRAEGATSYTPSGFKPCPTPRALGTDEIRGIVEDYARAAQRALDAGFDGVEIHAANGYLLEQFLREHTNRRTDCYGGSLEDRARLVLEVAGAVAAVCGAGRTGIRLSPVSPVNASEPDRDPMKTYRHVVERLDALDLAYIHVIEGVTQGPRDVPGDFDYAALHEAFRGRYIANNGYDRGLAIEACAQGRADLVAFGRLFIANPDLVERLRLDAPLNEPDPATYFGGGAEGYNDYPRLAAHQALK</sequence>